<dbReference type="Gene3D" id="3.30.70.330">
    <property type="match status" value="1"/>
</dbReference>
<feature type="domain" description="RRM" evidence="6">
    <location>
        <begin position="178"/>
        <end position="261"/>
    </location>
</feature>
<evidence type="ECO:0000256" key="5">
    <source>
        <dbReference type="SAM" id="MobiDB-lite"/>
    </source>
</evidence>
<dbReference type="FunFam" id="3.30.70.330:FF:000037">
    <property type="entry name" value="RNA-binding protein with multiple splicing 2"/>
    <property type="match status" value="1"/>
</dbReference>
<gene>
    <name evidence="7" type="ORF">CLODIP_2_CD07690</name>
</gene>
<comment type="caution">
    <text evidence="7">The sequence shown here is derived from an EMBL/GenBank/DDBJ whole genome shotgun (WGS) entry which is preliminary data.</text>
</comment>
<dbReference type="Proteomes" id="UP000494165">
    <property type="component" value="Unassembled WGS sequence"/>
</dbReference>
<dbReference type="InterPro" id="IPR034788">
    <property type="entry name" value="Cpo_RRM"/>
</dbReference>
<name>A0A8S1CNL7_9INSE</name>
<keyword evidence="8" id="KW-1185">Reference proteome</keyword>
<feature type="compositionally biased region" description="Low complexity" evidence="5">
    <location>
        <begin position="133"/>
        <end position="148"/>
    </location>
</feature>
<evidence type="ECO:0000256" key="3">
    <source>
        <dbReference type="ARBA" id="ARBA00023242"/>
    </source>
</evidence>
<feature type="region of interest" description="Disordered" evidence="5">
    <location>
        <begin position="121"/>
        <end position="159"/>
    </location>
</feature>
<organism evidence="7 8">
    <name type="scientific">Cloeon dipterum</name>
    <dbReference type="NCBI Taxonomy" id="197152"/>
    <lineage>
        <taxon>Eukaryota</taxon>
        <taxon>Metazoa</taxon>
        <taxon>Ecdysozoa</taxon>
        <taxon>Arthropoda</taxon>
        <taxon>Hexapoda</taxon>
        <taxon>Insecta</taxon>
        <taxon>Pterygota</taxon>
        <taxon>Palaeoptera</taxon>
        <taxon>Ephemeroptera</taxon>
        <taxon>Pisciforma</taxon>
        <taxon>Baetidae</taxon>
        <taxon>Cloeon</taxon>
    </lineage>
</organism>
<keyword evidence="3" id="KW-0539">Nucleus</keyword>
<dbReference type="PROSITE" id="PS50102">
    <property type="entry name" value="RRM"/>
    <property type="match status" value="1"/>
</dbReference>
<dbReference type="SUPFAM" id="SSF54928">
    <property type="entry name" value="RNA-binding domain, RBD"/>
    <property type="match status" value="1"/>
</dbReference>
<keyword evidence="2 4" id="KW-0694">RNA-binding</keyword>
<dbReference type="CDD" id="cd12684">
    <property type="entry name" value="RRM_cpo"/>
    <property type="match status" value="1"/>
</dbReference>
<evidence type="ECO:0000259" key="6">
    <source>
        <dbReference type="PROSITE" id="PS50102"/>
    </source>
</evidence>
<evidence type="ECO:0000313" key="7">
    <source>
        <dbReference type="EMBL" id="CAB3372015.1"/>
    </source>
</evidence>
<protein>
    <recommendedName>
        <fullName evidence="6">RRM domain-containing protein</fullName>
    </recommendedName>
</protein>
<evidence type="ECO:0000256" key="4">
    <source>
        <dbReference type="PROSITE-ProRule" id="PRU00176"/>
    </source>
</evidence>
<dbReference type="EMBL" id="CADEPI010000067">
    <property type="protein sequence ID" value="CAB3372015.1"/>
    <property type="molecule type" value="Genomic_DNA"/>
</dbReference>
<feature type="compositionally biased region" description="Polar residues" evidence="5">
    <location>
        <begin position="260"/>
        <end position="269"/>
    </location>
</feature>
<proteinExistence type="predicted"/>
<reference evidence="7 8" key="1">
    <citation type="submission" date="2020-04" db="EMBL/GenBank/DDBJ databases">
        <authorList>
            <person name="Alioto T."/>
            <person name="Alioto T."/>
            <person name="Gomez Garrido J."/>
        </authorList>
    </citation>
    <scope>NUCLEOTIDE SEQUENCE [LARGE SCALE GENOMIC DNA]</scope>
</reference>
<evidence type="ECO:0000313" key="8">
    <source>
        <dbReference type="Proteomes" id="UP000494165"/>
    </source>
</evidence>
<evidence type="ECO:0000256" key="2">
    <source>
        <dbReference type="ARBA" id="ARBA00022884"/>
    </source>
</evidence>
<dbReference type="SMART" id="SM00360">
    <property type="entry name" value="RRM"/>
    <property type="match status" value="1"/>
</dbReference>
<sequence length="344" mass="36124">MPRQQCKVLNNAVRKTIETGECGQRRRGGAGVAARAVRHETIAEAARVKQRSFTSGSTPGVSAGGTAALKRSSNLSIFGSAPTFFTTAATIVSSDKSGLLHQHQLAPSPDAVPKKQRLTTYGASDAADDSRNSTTPSPHQPQQQSPATMDAPGGVAAGNALSQSMDSVNTAQAEEEVRTLFVSGLPMDAKPRELYLLFRAYEGYEGSLLKVTSKNGKTASPVGFVTFSTRAGAEAAKQDLQQGVRFDPDMPQTIRLEFAKSNTKVSKPKQQPGAVGSGPGSLGGPGSANANSAAAAAAAAAAASAHQSLMLPGREYQIYLPLVTNKNNKLFTQNRHFLCSFLEY</sequence>
<dbReference type="PANTHER" id="PTHR10501">
    <property type="entry name" value="U1 SMALL NUCLEAR RIBONUCLEOPROTEIN A/U2 SMALL NUCLEAR RIBONUCLEOPROTEIN B"/>
    <property type="match status" value="1"/>
</dbReference>
<feature type="region of interest" description="Disordered" evidence="5">
    <location>
        <begin position="260"/>
        <end position="289"/>
    </location>
</feature>
<accession>A0A8S1CNL7</accession>
<dbReference type="GO" id="GO:0005634">
    <property type="term" value="C:nucleus"/>
    <property type="evidence" value="ECO:0007669"/>
    <property type="project" value="UniProtKB-SubCell"/>
</dbReference>
<dbReference type="AlphaFoldDB" id="A0A8S1CNL7"/>
<evidence type="ECO:0000256" key="1">
    <source>
        <dbReference type="ARBA" id="ARBA00004123"/>
    </source>
</evidence>
<dbReference type="InterPro" id="IPR000504">
    <property type="entry name" value="RRM_dom"/>
</dbReference>
<feature type="compositionally biased region" description="Gly residues" evidence="5">
    <location>
        <begin position="275"/>
        <end position="286"/>
    </location>
</feature>
<dbReference type="InterPro" id="IPR035979">
    <property type="entry name" value="RBD_domain_sf"/>
</dbReference>
<dbReference type="InterPro" id="IPR012677">
    <property type="entry name" value="Nucleotide-bd_a/b_plait_sf"/>
</dbReference>
<comment type="subcellular location">
    <subcellularLocation>
        <location evidence="1">Nucleus</location>
    </subcellularLocation>
</comment>
<dbReference type="Pfam" id="PF00076">
    <property type="entry name" value="RRM_1"/>
    <property type="match status" value="1"/>
</dbReference>
<dbReference type="GO" id="GO:0003723">
    <property type="term" value="F:RNA binding"/>
    <property type="evidence" value="ECO:0007669"/>
    <property type="project" value="UniProtKB-UniRule"/>
</dbReference>
<dbReference type="OrthoDB" id="431169at2759"/>